<keyword evidence="1" id="KW-0472">Membrane</keyword>
<dbReference type="Proteomes" id="UP000366872">
    <property type="component" value="Unassembled WGS sequence"/>
</dbReference>
<accession>A0A6C2U6C6</accession>
<protein>
    <submittedName>
        <fullName evidence="2">Uncharacterized protein</fullName>
    </submittedName>
</protein>
<evidence type="ECO:0000256" key="1">
    <source>
        <dbReference type="SAM" id="Phobius"/>
    </source>
</evidence>
<keyword evidence="3" id="KW-1185">Reference proteome</keyword>
<name>A0A6C2U6C6_PONDE</name>
<evidence type="ECO:0000313" key="2">
    <source>
        <dbReference type="EMBL" id="VGO15357.1"/>
    </source>
</evidence>
<dbReference type="EMBL" id="CAAHFG010000002">
    <property type="protein sequence ID" value="VGO15357.1"/>
    <property type="molecule type" value="Genomic_DNA"/>
</dbReference>
<dbReference type="RefSeq" id="WP_136080927.1">
    <property type="nucleotide sequence ID" value="NZ_CAAHFG010000002.1"/>
</dbReference>
<evidence type="ECO:0000313" key="3">
    <source>
        <dbReference type="Proteomes" id="UP000366872"/>
    </source>
</evidence>
<keyword evidence="1" id="KW-1133">Transmembrane helix</keyword>
<keyword evidence="1" id="KW-0812">Transmembrane</keyword>
<dbReference type="AlphaFoldDB" id="A0A6C2U6C6"/>
<feature type="transmembrane region" description="Helical" evidence="1">
    <location>
        <begin position="55"/>
        <end position="73"/>
    </location>
</feature>
<proteinExistence type="predicted"/>
<gene>
    <name evidence="2" type="ORF">PDESU_03940</name>
</gene>
<feature type="transmembrane region" description="Helical" evidence="1">
    <location>
        <begin position="85"/>
        <end position="106"/>
    </location>
</feature>
<reference evidence="2 3" key="1">
    <citation type="submission" date="2019-04" db="EMBL/GenBank/DDBJ databases">
        <authorList>
            <person name="Van Vliet M D."/>
        </authorList>
    </citation>
    <scope>NUCLEOTIDE SEQUENCE [LARGE SCALE GENOMIC DNA]</scope>
    <source>
        <strain evidence="2 3">F1</strain>
    </source>
</reference>
<feature type="transmembrane region" description="Helical" evidence="1">
    <location>
        <begin position="20"/>
        <end position="43"/>
    </location>
</feature>
<organism evidence="2 3">
    <name type="scientific">Pontiella desulfatans</name>
    <dbReference type="NCBI Taxonomy" id="2750659"/>
    <lineage>
        <taxon>Bacteria</taxon>
        <taxon>Pseudomonadati</taxon>
        <taxon>Kiritimatiellota</taxon>
        <taxon>Kiritimatiellia</taxon>
        <taxon>Kiritimatiellales</taxon>
        <taxon>Pontiellaceae</taxon>
        <taxon>Pontiella</taxon>
    </lineage>
</organism>
<sequence length="111" mass="11613">MDTNENNQALGFIFRPATGNVLAVLSALSFFFLSMILPLVGPAGSRVPHAGQNKAVFLLVLMATLALAGASAYSKLGCRRVNGGALPWFSLGLCGVCLLTLVILLFNGFAI</sequence>